<evidence type="ECO:0000256" key="4">
    <source>
        <dbReference type="ARBA" id="ARBA00022692"/>
    </source>
</evidence>
<reference evidence="9" key="1">
    <citation type="submission" date="2019-10" db="EMBL/GenBank/DDBJ databases">
        <authorList>
            <consortium name="GenomeTrakr network: Whole genome sequencing for foodborne pathogen traceback"/>
        </authorList>
    </citation>
    <scope>NUCLEOTIDE SEQUENCE</scope>
    <source>
        <strain evidence="9">CDPHFDLB-FM19-02204-A</strain>
    </source>
</reference>
<dbReference type="GO" id="GO:0022857">
    <property type="term" value="F:transmembrane transporter activity"/>
    <property type="evidence" value="ECO:0007669"/>
    <property type="project" value="InterPro"/>
</dbReference>
<dbReference type="AlphaFoldDB" id="A0A5M2Q0H0"/>
<comment type="similarity">
    <text evidence="7">Belongs to the drug/metabolite transporter (DMT) superfamily. Small multidrug resistance (SMR) (TC 2.A.7.1) family.</text>
</comment>
<evidence type="ECO:0000313" key="9">
    <source>
        <dbReference type="EMBL" id="EDB7791817.1"/>
    </source>
</evidence>
<sequence length="107" mass="11116">MEWIFLAVAIVLEVVGTTLMKMSDGLTKLLPSAGMFIAYILCFGSLALALKKIPVSAAYAIWSGVGIVAIAVIGVLFFKENVNAIKVVSILLIVAGVVGLNLGGVAH</sequence>
<keyword evidence="4 7" id="KW-0812">Transmembrane</keyword>
<dbReference type="InterPro" id="IPR045324">
    <property type="entry name" value="Small_multidrug_res"/>
</dbReference>
<accession>A0A5M2Q0H0</accession>
<comment type="caution">
    <text evidence="9">The sequence shown here is derived from an EMBL/GenBank/DDBJ whole genome shotgun (WGS) entry which is preliminary data.</text>
</comment>
<feature type="transmembrane region" description="Helical" evidence="8">
    <location>
        <begin position="84"/>
        <end position="106"/>
    </location>
</feature>
<dbReference type="EMBL" id="AALOQI010000008">
    <property type="protein sequence ID" value="EDB7791817.1"/>
    <property type="molecule type" value="Genomic_DNA"/>
</dbReference>
<dbReference type="InterPro" id="IPR000390">
    <property type="entry name" value="Small_drug/metabolite_transptr"/>
</dbReference>
<evidence type="ECO:0000256" key="5">
    <source>
        <dbReference type="ARBA" id="ARBA00022989"/>
    </source>
</evidence>
<dbReference type="FunFam" id="1.10.3730.20:FF:000001">
    <property type="entry name" value="Quaternary ammonium compound resistance transporter SugE"/>
    <property type="match status" value="1"/>
</dbReference>
<dbReference type="SUPFAM" id="SSF103481">
    <property type="entry name" value="Multidrug resistance efflux transporter EmrE"/>
    <property type="match status" value="1"/>
</dbReference>
<evidence type="ECO:0000256" key="8">
    <source>
        <dbReference type="SAM" id="Phobius"/>
    </source>
</evidence>
<evidence type="ECO:0000256" key="1">
    <source>
        <dbReference type="ARBA" id="ARBA00004651"/>
    </source>
</evidence>
<keyword evidence="5 8" id="KW-1133">Transmembrane helix</keyword>
<evidence type="ECO:0000256" key="7">
    <source>
        <dbReference type="RuleBase" id="RU003942"/>
    </source>
</evidence>
<dbReference type="PANTHER" id="PTHR30561:SF1">
    <property type="entry name" value="MULTIDRUG TRANSPORTER EMRE"/>
    <property type="match status" value="1"/>
</dbReference>
<evidence type="ECO:0000256" key="3">
    <source>
        <dbReference type="ARBA" id="ARBA00022475"/>
    </source>
</evidence>
<comment type="subcellular location">
    <subcellularLocation>
        <location evidence="1 7">Cell membrane</location>
        <topology evidence="1 7">Multi-pass membrane protein</topology>
    </subcellularLocation>
</comment>
<dbReference type="GO" id="GO:0005886">
    <property type="term" value="C:plasma membrane"/>
    <property type="evidence" value="ECO:0007669"/>
    <property type="project" value="UniProtKB-SubCell"/>
</dbReference>
<dbReference type="Gene3D" id="1.10.3730.20">
    <property type="match status" value="1"/>
</dbReference>
<dbReference type="PANTHER" id="PTHR30561">
    <property type="entry name" value="SMR FAMILY PROTON-DEPENDENT DRUG EFFLUX TRANSPORTER SUGE"/>
    <property type="match status" value="1"/>
</dbReference>
<evidence type="ECO:0000256" key="6">
    <source>
        <dbReference type="ARBA" id="ARBA00023136"/>
    </source>
</evidence>
<keyword evidence="3" id="KW-1003">Cell membrane</keyword>
<keyword evidence="2" id="KW-0813">Transport</keyword>
<proteinExistence type="inferred from homology"/>
<protein>
    <submittedName>
        <fullName evidence="9">Multidrug efflux SMR transporter</fullName>
    </submittedName>
</protein>
<feature type="transmembrane region" description="Helical" evidence="8">
    <location>
        <begin position="32"/>
        <end position="50"/>
    </location>
</feature>
<keyword evidence="6 8" id="KW-0472">Membrane</keyword>
<gene>
    <name evidence="9" type="ORF">F9653_13810</name>
</gene>
<dbReference type="Pfam" id="PF00893">
    <property type="entry name" value="Multi_Drug_Res"/>
    <property type="match status" value="1"/>
</dbReference>
<name>A0A5M2Q0H0_LISMN</name>
<organism evidence="9">
    <name type="scientific">Listeria monocytogenes</name>
    <dbReference type="NCBI Taxonomy" id="1639"/>
    <lineage>
        <taxon>Bacteria</taxon>
        <taxon>Bacillati</taxon>
        <taxon>Bacillota</taxon>
        <taxon>Bacilli</taxon>
        <taxon>Bacillales</taxon>
        <taxon>Listeriaceae</taxon>
        <taxon>Listeria</taxon>
    </lineage>
</organism>
<feature type="transmembrane region" description="Helical" evidence="8">
    <location>
        <begin position="57"/>
        <end position="78"/>
    </location>
</feature>
<dbReference type="InterPro" id="IPR037185">
    <property type="entry name" value="EmrE-like"/>
</dbReference>
<evidence type="ECO:0000256" key="2">
    <source>
        <dbReference type="ARBA" id="ARBA00022448"/>
    </source>
</evidence>